<reference evidence="19 20" key="1">
    <citation type="submission" date="2018-10" db="EMBL/GenBank/DDBJ databases">
        <title>A high-quality apple genome assembly.</title>
        <authorList>
            <person name="Hu J."/>
        </authorList>
    </citation>
    <scope>NUCLEOTIDE SEQUENCE [LARGE SCALE GENOMIC DNA]</scope>
    <source>
        <strain evidence="20">cv. HFTH1</strain>
        <tissue evidence="19">Young leaf</tissue>
    </source>
</reference>
<feature type="region of interest" description="Disordered" evidence="14">
    <location>
        <begin position="581"/>
        <end position="634"/>
    </location>
</feature>
<evidence type="ECO:0000259" key="17">
    <source>
        <dbReference type="PROSITE" id="PS50891"/>
    </source>
</evidence>
<feature type="domain" description="Response regulatory" evidence="16">
    <location>
        <begin position="450"/>
        <end position="565"/>
    </location>
</feature>
<organism evidence="19 20">
    <name type="scientific">Malus domestica</name>
    <name type="common">Apple</name>
    <name type="synonym">Pyrus malus</name>
    <dbReference type="NCBI Taxonomy" id="3750"/>
    <lineage>
        <taxon>Eukaryota</taxon>
        <taxon>Viridiplantae</taxon>
        <taxon>Streptophyta</taxon>
        <taxon>Embryophyta</taxon>
        <taxon>Tracheophyta</taxon>
        <taxon>Spermatophyta</taxon>
        <taxon>Magnoliopsida</taxon>
        <taxon>eudicotyledons</taxon>
        <taxon>Gunneridae</taxon>
        <taxon>Pentapetalae</taxon>
        <taxon>rosids</taxon>
        <taxon>fabids</taxon>
        <taxon>Rosales</taxon>
        <taxon>Rosaceae</taxon>
        <taxon>Amygdaloideae</taxon>
        <taxon>Maleae</taxon>
        <taxon>Malus</taxon>
    </lineage>
</organism>
<comment type="similarity">
    <text evidence="11">Belongs to the splicing factor SR family. RS subfamily.</text>
</comment>
<keyword evidence="3 12" id="KW-0597">Phosphoprotein</keyword>
<evidence type="ECO:0000256" key="10">
    <source>
        <dbReference type="ARBA" id="ARBA00023242"/>
    </source>
</evidence>
<dbReference type="NCBIfam" id="TIGR01557">
    <property type="entry name" value="myb_SHAQKYF"/>
    <property type="match status" value="1"/>
</dbReference>
<feature type="compositionally biased region" description="Basic and acidic residues" evidence="14">
    <location>
        <begin position="605"/>
        <end position="631"/>
    </location>
</feature>
<dbReference type="InterPro" id="IPR009057">
    <property type="entry name" value="Homeodomain-like_sf"/>
</dbReference>
<feature type="compositionally biased region" description="Low complexity" evidence="14">
    <location>
        <begin position="1068"/>
        <end position="1079"/>
    </location>
</feature>
<dbReference type="SUPFAM" id="SSF46689">
    <property type="entry name" value="Homeodomain-like"/>
    <property type="match status" value="1"/>
</dbReference>
<evidence type="ECO:0000256" key="4">
    <source>
        <dbReference type="ARBA" id="ARBA00022728"/>
    </source>
</evidence>
<dbReference type="Pfam" id="PF00072">
    <property type="entry name" value="Response_reg"/>
    <property type="match status" value="1"/>
</dbReference>
<protein>
    <submittedName>
        <fullName evidence="19">Uncharacterized protein</fullName>
    </submittedName>
</protein>
<feature type="modified residue" description="4-aspartylphosphate" evidence="12">
    <location>
        <position position="501"/>
    </location>
</feature>
<keyword evidence="4" id="KW-0507">mRNA processing</keyword>
<evidence type="ECO:0000313" key="19">
    <source>
        <dbReference type="EMBL" id="RXI08453.1"/>
    </source>
</evidence>
<evidence type="ECO:0000256" key="8">
    <source>
        <dbReference type="ARBA" id="ARBA00023163"/>
    </source>
</evidence>
<comment type="similarity">
    <text evidence="2">Belongs to the LOB domain-containing protein family.</text>
</comment>
<dbReference type="PROSITE" id="PS50110">
    <property type="entry name" value="RESPONSE_REGULATORY"/>
    <property type="match status" value="1"/>
</dbReference>
<keyword evidence="7" id="KW-0805">Transcription regulation</keyword>
<evidence type="ECO:0000256" key="3">
    <source>
        <dbReference type="ARBA" id="ARBA00022553"/>
    </source>
</evidence>
<evidence type="ECO:0000256" key="1">
    <source>
        <dbReference type="ARBA" id="ARBA00004324"/>
    </source>
</evidence>
<evidence type="ECO:0000256" key="13">
    <source>
        <dbReference type="PROSITE-ProRule" id="PRU00176"/>
    </source>
</evidence>
<dbReference type="PROSITE" id="PS51294">
    <property type="entry name" value="HTH_MYB"/>
    <property type="match status" value="1"/>
</dbReference>
<dbReference type="FunFam" id="1.10.10.60:FF:000007">
    <property type="entry name" value="Two-component response regulator"/>
    <property type="match status" value="1"/>
</dbReference>
<keyword evidence="8" id="KW-0804">Transcription</keyword>
<dbReference type="InterPro" id="IPR001789">
    <property type="entry name" value="Sig_transdc_resp-reg_receiver"/>
</dbReference>
<comment type="caution">
    <text evidence="19">The sequence shown here is derived from an EMBL/GenBank/DDBJ whole genome shotgun (WGS) entry which is preliminary data.</text>
</comment>
<dbReference type="InterPro" id="IPR017930">
    <property type="entry name" value="Myb_dom"/>
</dbReference>
<keyword evidence="6 13" id="KW-0694">RNA-binding</keyword>
<dbReference type="SMART" id="SM00448">
    <property type="entry name" value="REC"/>
    <property type="match status" value="1"/>
</dbReference>
<dbReference type="Pfam" id="PF01963">
    <property type="entry name" value="TraB_PrgY_gumN"/>
    <property type="match status" value="1"/>
</dbReference>
<dbReference type="InterPro" id="IPR000504">
    <property type="entry name" value="RRM_dom"/>
</dbReference>
<evidence type="ECO:0000259" key="16">
    <source>
        <dbReference type="PROSITE" id="PS50110"/>
    </source>
</evidence>
<dbReference type="SUPFAM" id="SSF54928">
    <property type="entry name" value="RNA-binding domain, RBD"/>
    <property type="match status" value="1"/>
</dbReference>
<dbReference type="GO" id="GO:0008380">
    <property type="term" value="P:RNA splicing"/>
    <property type="evidence" value="ECO:0007669"/>
    <property type="project" value="UniProtKB-KW"/>
</dbReference>
<dbReference type="InterPro" id="IPR004883">
    <property type="entry name" value="LOB"/>
</dbReference>
<dbReference type="InterPro" id="IPR046345">
    <property type="entry name" value="TraB_PrgY-like"/>
</dbReference>
<dbReference type="PANTHER" id="PTHR21530">
    <property type="entry name" value="PHEROMONE SHUTDOWN PROTEIN"/>
    <property type="match status" value="1"/>
</dbReference>
<evidence type="ECO:0000256" key="14">
    <source>
        <dbReference type="SAM" id="MobiDB-lite"/>
    </source>
</evidence>
<evidence type="ECO:0000256" key="5">
    <source>
        <dbReference type="ARBA" id="ARBA00022737"/>
    </source>
</evidence>
<dbReference type="PANTHER" id="PTHR21530:SF0">
    <property type="entry name" value="TRAB FAMILY PROTEIN"/>
    <property type="match status" value="1"/>
</dbReference>
<dbReference type="InterPro" id="IPR011006">
    <property type="entry name" value="CheY-like_superfamily"/>
</dbReference>
<dbReference type="CDD" id="cd14726">
    <property type="entry name" value="TraB_PrgY-like"/>
    <property type="match status" value="1"/>
</dbReference>
<dbReference type="CDD" id="cd17584">
    <property type="entry name" value="REC_typeB_ARR-like"/>
    <property type="match status" value="1"/>
</dbReference>
<feature type="compositionally biased region" description="Basic and acidic residues" evidence="14">
    <location>
        <begin position="1436"/>
        <end position="1457"/>
    </location>
</feature>
<dbReference type="InterPro" id="IPR006447">
    <property type="entry name" value="Myb_dom_plants"/>
</dbReference>
<dbReference type="FunFam" id="3.30.70.330:FF:000299">
    <property type="entry name" value="Serine/arginine-rich splicing factor RS31"/>
    <property type="match status" value="1"/>
</dbReference>
<keyword evidence="4" id="KW-0747">Spliceosome</keyword>
<dbReference type="Pfam" id="PF00076">
    <property type="entry name" value="RRM_1"/>
    <property type="match status" value="2"/>
</dbReference>
<feature type="compositionally biased region" description="Polar residues" evidence="14">
    <location>
        <begin position="1020"/>
        <end position="1036"/>
    </location>
</feature>
<feature type="region of interest" description="Disordered" evidence="14">
    <location>
        <begin position="1436"/>
        <end position="1669"/>
    </location>
</feature>
<feature type="region of interest" description="Disordered" evidence="14">
    <location>
        <begin position="1056"/>
        <end position="1131"/>
    </location>
</feature>
<feature type="compositionally biased region" description="Basic and acidic residues" evidence="14">
    <location>
        <begin position="1660"/>
        <end position="1669"/>
    </location>
</feature>
<dbReference type="Gene3D" id="1.10.10.60">
    <property type="entry name" value="Homeodomain-like"/>
    <property type="match status" value="1"/>
</dbReference>
<dbReference type="CDD" id="cd12234">
    <property type="entry name" value="RRM1_AtRSp31_like"/>
    <property type="match status" value="1"/>
</dbReference>
<dbReference type="InterPro" id="IPR035979">
    <property type="entry name" value="RBD_domain_sf"/>
</dbReference>
<dbReference type="CDD" id="cd12466">
    <property type="entry name" value="RRM2_AtRSp31_like"/>
    <property type="match status" value="1"/>
</dbReference>
<dbReference type="Gene3D" id="3.30.70.330">
    <property type="match status" value="2"/>
</dbReference>
<keyword evidence="9" id="KW-0508">mRNA splicing</keyword>
<feature type="domain" description="RRM" evidence="15">
    <location>
        <begin position="1362"/>
        <end position="1433"/>
    </location>
</feature>
<evidence type="ECO:0000259" key="15">
    <source>
        <dbReference type="PROSITE" id="PS50102"/>
    </source>
</evidence>
<feature type="compositionally biased region" description="Basic and acidic residues" evidence="14">
    <location>
        <begin position="1518"/>
        <end position="1559"/>
    </location>
</feature>
<keyword evidence="10" id="KW-0539">Nucleus</keyword>
<evidence type="ECO:0000256" key="6">
    <source>
        <dbReference type="ARBA" id="ARBA00022884"/>
    </source>
</evidence>
<dbReference type="EMBL" id="RDQH01000327">
    <property type="protein sequence ID" value="RXI08453.1"/>
    <property type="molecule type" value="Genomic_DNA"/>
</dbReference>
<dbReference type="STRING" id="3750.A0A498KU08"/>
<gene>
    <name evidence="19" type="ORF">DVH24_022597</name>
</gene>
<feature type="region of interest" description="Disordered" evidence="14">
    <location>
        <begin position="1340"/>
        <end position="1360"/>
    </location>
</feature>
<evidence type="ECO:0000256" key="9">
    <source>
        <dbReference type="ARBA" id="ARBA00023187"/>
    </source>
</evidence>
<dbReference type="GO" id="GO:0003677">
    <property type="term" value="F:DNA binding"/>
    <property type="evidence" value="ECO:0007669"/>
    <property type="project" value="InterPro"/>
</dbReference>
<evidence type="ECO:0000256" key="11">
    <source>
        <dbReference type="ARBA" id="ARBA00061587"/>
    </source>
</evidence>
<proteinExistence type="inferred from homology"/>
<name>A0A498KU08_MALDO</name>
<evidence type="ECO:0000259" key="18">
    <source>
        <dbReference type="PROSITE" id="PS51294"/>
    </source>
</evidence>
<feature type="domain" description="LOB" evidence="17">
    <location>
        <begin position="1152"/>
        <end position="1253"/>
    </location>
</feature>
<keyword evidence="20" id="KW-1185">Reference proteome</keyword>
<dbReference type="PROSITE" id="PS50891">
    <property type="entry name" value="LOB"/>
    <property type="match status" value="1"/>
</dbReference>
<dbReference type="GO" id="GO:0003723">
    <property type="term" value="F:RNA binding"/>
    <property type="evidence" value="ECO:0007669"/>
    <property type="project" value="UniProtKB-UniRule"/>
</dbReference>
<dbReference type="FunFam" id="3.30.70.330:FF:000294">
    <property type="entry name" value="Serine/arginine-rich splicing factor RS31"/>
    <property type="match status" value="1"/>
</dbReference>
<evidence type="ECO:0000256" key="12">
    <source>
        <dbReference type="PROSITE-ProRule" id="PRU00169"/>
    </source>
</evidence>
<feature type="domain" description="RRM" evidence="15">
    <location>
        <begin position="1269"/>
        <end position="1341"/>
    </location>
</feature>
<feature type="domain" description="HTH myb-type" evidence="18">
    <location>
        <begin position="632"/>
        <end position="691"/>
    </location>
</feature>
<dbReference type="SMART" id="SM00360">
    <property type="entry name" value="RRM"/>
    <property type="match status" value="2"/>
</dbReference>
<sequence length="1669" mass="186739">METIQSSSFPIFRTNPVFLTPKPLRPSKVSIKPPPPDFDFRSEISVDSRATIARTHPELLDLAENGSLFLIEKSRFGPVPAWRAEFVEPEAIWLVGTNHISQDSAVEVERVVRAVKPDNVVVELCRSRQFSKYCYNFDYVHSIIHISILHILTEIVAEPNFRAGIMYADASMDGEAGGQQLRSNMFSLSGTGFFGAVGRSINLGGQTALALRVLLAVFSSKISSDTNRPFGDEFRSARKASEEVGAQIVLGDRPIEITLERAWNSLTWNEKLSIVSSVVRGITSQSDMSKKNLNDELDRESSTSDGTFQLYKQLSSSYPSLLQPLIHERDTYLAWSLKRSKAVNKSKRVVGVIGKGHMNGVIYALLADLGDLRFRDLVGQRPTGTTDASSNGWIVKLVQDLIRDTVIAGLLWALYEQFIKVSFQAMDATDSAEFRQSSSISKPSFVGMINILVVDDDATTLAIVSAMLKTWSYQVVAVKNPMDALAILRAQKGAFDLVVTDLHMPQMDGFELHKHVRDEFKLPVIMMSADDNENVILKSLEGGFADYMVKPVSKDDIKNVWQYAEAAKKGKSVVLEEIEGAPREAPGEVDNGSNSGMPSDTDEEQHEKKAEAKAKKAKKRDREGDNEERMVAPKKPKVVWTNSLHNEFLLAIRHIGLDKAVPKRILEFMNVPGLTRENVASHLQKYRMFLKRVAEKARLSKCLSERVFRSSFAFDHPGLVFNSMEAGDQYAQYLKLQQQMGASPINIASAFQPSSDGIDGNTINLLGSIQYPNYQQSSCSSNTMRSMPQLIGSGQSRLLNHITQANLLRHQPWLENVNHQLISQASRRPGVFGMQQLMNNFGSSGGISSNAANTTGLTTNNIITNNLIQMLQQARQHGIFTNNNPFSHNFGTPGIQNNVTNQQLIGNFSGTQMMNPNGRSELPGILNNFNGTGGFSSNGFNFNNETINGLTNRVRNVSLSGTTAPMATLGCSSSLSPSAGIGTSTTTSSAYQFRKDFSKNREDQQQNVSVLPPPAENTDDNSTTTPTLVNKNNLSPGQEMDKALDALMISNLFVDQQNNYQPPPPSQPQGGDQDQLPPDFSSFLYPVEVPDATPNQMNPAVADQGLDTAVNNVSDPSPDQQQGGDQQVLNPEFSGNVFESEDYNMSFQTAPPFPATCKYLRRRCPSNCIFSPYFPPNNPQRFASVHRIYGASNVAKMLQGPFLQISKNVVLFFLYYLFIPLTWDFVKVKSKKVSPTSFTSIARSLARGSSLKLRCFQREDYSHLCQEMRPIFCGNFEYDARQNELERLFGRYGKVDRVDMKSGFAFIYMEDERDAEYAIRGLDRKEFGRKGRRLRVEWTKQERGTRRPGASRRSSTNTRPSKTLFVINFDPYHTRTKDLERHFDSYGKIVSVRIRRNFAFVQYESQEDATRALEATNMSKLMDRVISVEYAVRDDDERKDGFSPDRRSRDRSPDRGRDRRRSPSPYKRERGSPDYGRGPSPGAYRRERGSPDYGRGASPYRSERVSPDYGRGRSPSPYRRDRSDHGRVLSRSPRKERVSADCVRDRSRSRSPYGREKLGVDNGHGPSRSPYKRERGSPENGPRRSPYKRERDSPEIGRLPSSSPYKRERASPENGRGPSGSPYERGRTSPENGGVASPSSPPEARDSPNYGGPESPMNERYSRFEFQSH</sequence>
<dbReference type="GO" id="GO:0016607">
    <property type="term" value="C:nuclear speck"/>
    <property type="evidence" value="ECO:0007669"/>
    <property type="project" value="UniProtKB-SubCell"/>
</dbReference>
<comment type="subcellular location">
    <subcellularLocation>
        <location evidence="1">Nucleus speckle</location>
    </subcellularLocation>
</comment>
<dbReference type="Gene3D" id="3.40.50.2300">
    <property type="match status" value="1"/>
</dbReference>
<dbReference type="PROSITE" id="PS50102">
    <property type="entry name" value="RRM"/>
    <property type="match status" value="2"/>
</dbReference>
<dbReference type="Proteomes" id="UP000290289">
    <property type="component" value="Chromosome 1"/>
</dbReference>
<feature type="compositionally biased region" description="Low complexity" evidence="14">
    <location>
        <begin position="1114"/>
        <end position="1127"/>
    </location>
</feature>
<evidence type="ECO:0000313" key="20">
    <source>
        <dbReference type="Proteomes" id="UP000290289"/>
    </source>
</evidence>
<evidence type="ECO:0000256" key="2">
    <source>
        <dbReference type="ARBA" id="ARBA00005474"/>
    </source>
</evidence>
<keyword evidence="5" id="KW-0677">Repeat</keyword>
<dbReference type="InterPro" id="IPR012677">
    <property type="entry name" value="Nucleotide-bd_a/b_plait_sf"/>
</dbReference>
<dbReference type="Pfam" id="PF03195">
    <property type="entry name" value="LOB"/>
    <property type="match status" value="1"/>
</dbReference>
<dbReference type="GO" id="GO:0000160">
    <property type="term" value="P:phosphorelay signal transduction system"/>
    <property type="evidence" value="ECO:0007669"/>
    <property type="project" value="InterPro"/>
</dbReference>
<accession>A0A498KU08</accession>
<dbReference type="GO" id="GO:0005681">
    <property type="term" value="C:spliceosomal complex"/>
    <property type="evidence" value="ECO:0007669"/>
    <property type="project" value="UniProtKB-KW"/>
</dbReference>
<feature type="region of interest" description="Disordered" evidence="14">
    <location>
        <begin position="999"/>
        <end position="1037"/>
    </location>
</feature>
<dbReference type="SUPFAM" id="SSF52172">
    <property type="entry name" value="CheY-like"/>
    <property type="match status" value="1"/>
</dbReference>
<dbReference type="InterPro" id="IPR002816">
    <property type="entry name" value="TraB/PrgY/GumN_fam"/>
</dbReference>
<evidence type="ECO:0000256" key="7">
    <source>
        <dbReference type="ARBA" id="ARBA00023015"/>
    </source>
</evidence>